<dbReference type="SUPFAM" id="SSF56219">
    <property type="entry name" value="DNase I-like"/>
    <property type="match status" value="1"/>
</dbReference>
<comment type="caution">
    <text evidence="2">The sequence shown here is derived from an EMBL/GenBank/DDBJ whole genome shotgun (WGS) entry which is preliminary data.</text>
</comment>
<sequence>MGINLKCLITPPIELADSPIEVVVLPFSSEILLIIILFSSHHLLLKIPSIAINLPNSQHITVSSIYRPLLGNICTTELDRIFNSNTKVIAIGDFNAKHSAWSSGQRNKNGIIIHDYICNKNLNILSPPEPTHFPYHINSASTLDF</sequence>
<evidence type="ECO:0000259" key="1">
    <source>
        <dbReference type="Pfam" id="PF14529"/>
    </source>
</evidence>
<dbReference type="GO" id="GO:0003824">
    <property type="term" value="F:catalytic activity"/>
    <property type="evidence" value="ECO:0007669"/>
    <property type="project" value="InterPro"/>
</dbReference>
<dbReference type="InterPro" id="IPR005135">
    <property type="entry name" value="Endo/exonuclease/phosphatase"/>
</dbReference>
<dbReference type="AlphaFoldDB" id="A0A4Y2H033"/>
<dbReference type="PANTHER" id="PTHR33273:SF4">
    <property type="entry name" value="ENDONUCLEASE_EXONUCLEASE_PHOSPHATASE DOMAIN-CONTAINING PROTEIN"/>
    <property type="match status" value="1"/>
</dbReference>
<dbReference type="OrthoDB" id="6624230at2759"/>
<evidence type="ECO:0000313" key="2">
    <source>
        <dbReference type="EMBL" id="GBM59420.1"/>
    </source>
</evidence>
<feature type="domain" description="Endonuclease/exonuclease/phosphatase" evidence="1">
    <location>
        <begin position="60"/>
        <end position="144"/>
    </location>
</feature>
<dbReference type="EMBL" id="BGPR01001681">
    <property type="protein sequence ID" value="GBM59420.1"/>
    <property type="molecule type" value="Genomic_DNA"/>
</dbReference>
<organism evidence="2 3">
    <name type="scientific">Araneus ventricosus</name>
    <name type="common">Orbweaver spider</name>
    <name type="synonym">Epeira ventricosa</name>
    <dbReference type="NCBI Taxonomy" id="182803"/>
    <lineage>
        <taxon>Eukaryota</taxon>
        <taxon>Metazoa</taxon>
        <taxon>Ecdysozoa</taxon>
        <taxon>Arthropoda</taxon>
        <taxon>Chelicerata</taxon>
        <taxon>Arachnida</taxon>
        <taxon>Araneae</taxon>
        <taxon>Araneomorphae</taxon>
        <taxon>Entelegynae</taxon>
        <taxon>Araneoidea</taxon>
        <taxon>Araneidae</taxon>
        <taxon>Araneus</taxon>
    </lineage>
</organism>
<gene>
    <name evidence="2" type="ORF">AVEN_174405_1</name>
</gene>
<dbReference type="Gene3D" id="3.60.10.10">
    <property type="entry name" value="Endonuclease/exonuclease/phosphatase"/>
    <property type="match status" value="1"/>
</dbReference>
<proteinExistence type="predicted"/>
<name>A0A4Y2H033_ARAVE</name>
<dbReference type="Pfam" id="PF14529">
    <property type="entry name" value="Exo_endo_phos_2"/>
    <property type="match status" value="1"/>
</dbReference>
<dbReference type="InterPro" id="IPR036691">
    <property type="entry name" value="Endo/exonu/phosph_ase_sf"/>
</dbReference>
<keyword evidence="3" id="KW-1185">Reference proteome</keyword>
<dbReference type="Proteomes" id="UP000499080">
    <property type="component" value="Unassembled WGS sequence"/>
</dbReference>
<accession>A0A4Y2H033</accession>
<reference evidence="2 3" key="1">
    <citation type="journal article" date="2019" name="Sci. Rep.">
        <title>Orb-weaving spider Araneus ventricosus genome elucidates the spidroin gene catalogue.</title>
        <authorList>
            <person name="Kono N."/>
            <person name="Nakamura H."/>
            <person name="Ohtoshi R."/>
            <person name="Moran D.A.P."/>
            <person name="Shinohara A."/>
            <person name="Yoshida Y."/>
            <person name="Fujiwara M."/>
            <person name="Mori M."/>
            <person name="Tomita M."/>
            <person name="Arakawa K."/>
        </authorList>
    </citation>
    <scope>NUCLEOTIDE SEQUENCE [LARGE SCALE GENOMIC DNA]</scope>
</reference>
<protein>
    <recommendedName>
        <fullName evidence="1">Endonuclease/exonuclease/phosphatase domain-containing protein</fullName>
    </recommendedName>
</protein>
<evidence type="ECO:0000313" key="3">
    <source>
        <dbReference type="Proteomes" id="UP000499080"/>
    </source>
</evidence>
<dbReference type="PANTHER" id="PTHR33273">
    <property type="entry name" value="DOMAIN-CONTAINING PROTEIN, PUTATIVE-RELATED"/>
    <property type="match status" value="1"/>
</dbReference>